<dbReference type="Gene3D" id="3.30.390.30">
    <property type="match status" value="1"/>
</dbReference>
<name>A0ABU2L7R5_9ACTN</name>
<comment type="caution">
    <text evidence="7">The sequence shown here is derived from an EMBL/GenBank/DDBJ whole genome shotgun (WGS) entry which is preliminary data.</text>
</comment>
<protein>
    <submittedName>
        <fullName evidence="7">FAD/NAD(P)-binding oxidoreductase</fullName>
        <ecNumber evidence="7">1.-.-.-</ecNumber>
    </submittedName>
</protein>
<keyword evidence="4 7" id="KW-0560">Oxidoreductase</keyword>
<gene>
    <name evidence="7" type="ORF">RM780_11295</name>
</gene>
<dbReference type="EMBL" id="JAVREN010000012">
    <property type="protein sequence ID" value="MDT0307545.1"/>
    <property type="molecule type" value="Genomic_DNA"/>
</dbReference>
<evidence type="ECO:0000256" key="1">
    <source>
        <dbReference type="ARBA" id="ARBA00001974"/>
    </source>
</evidence>
<dbReference type="InterPro" id="IPR036188">
    <property type="entry name" value="FAD/NAD-bd_sf"/>
</dbReference>
<evidence type="ECO:0000256" key="3">
    <source>
        <dbReference type="ARBA" id="ARBA00022827"/>
    </source>
</evidence>
<proteinExistence type="predicted"/>
<dbReference type="Pfam" id="PF14759">
    <property type="entry name" value="Reductase_C"/>
    <property type="match status" value="1"/>
</dbReference>
<dbReference type="InterPro" id="IPR028202">
    <property type="entry name" value="Reductase_C"/>
</dbReference>
<dbReference type="InterPro" id="IPR023753">
    <property type="entry name" value="FAD/NAD-binding_dom"/>
</dbReference>
<dbReference type="Pfam" id="PF07992">
    <property type="entry name" value="Pyr_redox_2"/>
    <property type="match status" value="1"/>
</dbReference>
<evidence type="ECO:0000256" key="4">
    <source>
        <dbReference type="ARBA" id="ARBA00023002"/>
    </source>
</evidence>
<reference evidence="8" key="1">
    <citation type="submission" date="2023-07" db="EMBL/GenBank/DDBJ databases">
        <title>30 novel species of actinomycetes from the DSMZ collection.</title>
        <authorList>
            <person name="Nouioui I."/>
        </authorList>
    </citation>
    <scope>NUCLEOTIDE SEQUENCE [LARGE SCALE GENOMIC DNA]</scope>
    <source>
        <strain evidence="8">DSM 44917</strain>
    </source>
</reference>
<dbReference type="PANTHER" id="PTHR43557:SF2">
    <property type="entry name" value="RIESKE DOMAIN-CONTAINING PROTEIN-RELATED"/>
    <property type="match status" value="1"/>
</dbReference>
<feature type="domain" description="FAD/NAD(P)-binding" evidence="5">
    <location>
        <begin position="9"/>
        <end position="309"/>
    </location>
</feature>
<dbReference type="Gene3D" id="3.50.50.60">
    <property type="entry name" value="FAD/NAD(P)-binding domain"/>
    <property type="match status" value="2"/>
</dbReference>
<dbReference type="Proteomes" id="UP001183388">
    <property type="component" value="Unassembled WGS sequence"/>
</dbReference>
<evidence type="ECO:0000313" key="8">
    <source>
        <dbReference type="Proteomes" id="UP001183388"/>
    </source>
</evidence>
<keyword evidence="3" id="KW-0274">FAD</keyword>
<accession>A0ABU2L7R5</accession>
<dbReference type="InterPro" id="IPR050446">
    <property type="entry name" value="FAD-oxidoreductase/Apoptosis"/>
</dbReference>
<dbReference type="PANTHER" id="PTHR43557">
    <property type="entry name" value="APOPTOSIS-INDUCING FACTOR 1"/>
    <property type="match status" value="1"/>
</dbReference>
<dbReference type="GO" id="GO:0016491">
    <property type="term" value="F:oxidoreductase activity"/>
    <property type="evidence" value="ECO:0007669"/>
    <property type="project" value="UniProtKB-KW"/>
</dbReference>
<keyword evidence="2" id="KW-0285">Flavoprotein</keyword>
<evidence type="ECO:0000259" key="6">
    <source>
        <dbReference type="Pfam" id="PF14759"/>
    </source>
</evidence>
<dbReference type="InterPro" id="IPR016156">
    <property type="entry name" value="FAD/NAD-linked_Rdtase_dimer_sf"/>
</dbReference>
<sequence>MAEAEKMRRIAVVGASLAGTRAAEALRRRGFDGELTLIGAEPVPAYQRPALSKRYLLGDADAEDIALPSPRDDMGIRLRLATRAVRLDLAERRLWLASGRRAEPEPLPYDGLVIACGTTARTLPGKLPEGVHTLRTEADARALRADLRRGTPRVAVVGGGLVGQEVAATARKLGHEVTLIDPLPAPGVRALGLPVARMLAALHAEHGTRLRLGVGVAAVEGEPRITGVRLTDGSVVVADVVVVAIGVLPATQWLEGSGLTLENGLCCSPNLAVLGAGSITAAGDVARWHDPGSGRSLRVEHWENALRQAEVAARTLLEGPDAPAFDEVPMFWTSLYGLGLQVLGHPGQEDTLHVVEGDLAARRCIAVYRDGSRVTGVVLVNAPHRLRDYRAALRNGTPQPAA</sequence>
<keyword evidence="8" id="KW-1185">Reference proteome</keyword>
<evidence type="ECO:0000259" key="5">
    <source>
        <dbReference type="Pfam" id="PF07992"/>
    </source>
</evidence>
<dbReference type="PRINTS" id="PR00368">
    <property type="entry name" value="FADPNR"/>
</dbReference>
<dbReference type="SUPFAM" id="SSF55424">
    <property type="entry name" value="FAD/NAD-linked reductases, dimerisation (C-terminal) domain"/>
    <property type="match status" value="1"/>
</dbReference>
<organism evidence="7 8">
    <name type="scientific">Streptomyces boetiae</name>
    <dbReference type="NCBI Taxonomy" id="3075541"/>
    <lineage>
        <taxon>Bacteria</taxon>
        <taxon>Bacillati</taxon>
        <taxon>Actinomycetota</taxon>
        <taxon>Actinomycetes</taxon>
        <taxon>Kitasatosporales</taxon>
        <taxon>Streptomycetaceae</taxon>
        <taxon>Streptomyces</taxon>
    </lineage>
</organism>
<evidence type="ECO:0000313" key="7">
    <source>
        <dbReference type="EMBL" id="MDT0307545.1"/>
    </source>
</evidence>
<comment type="cofactor">
    <cofactor evidence="1">
        <name>FAD</name>
        <dbReference type="ChEBI" id="CHEBI:57692"/>
    </cofactor>
</comment>
<dbReference type="EC" id="1.-.-.-" evidence="7"/>
<dbReference type="RefSeq" id="WP_311630492.1">
    <property type="nucleotide sequence ID" value="NZ_JAVREN010000012.1"/>
</dbReference>
<feature type="domain" description="Reductase C-terminal" evidence="6">
    <location>
        <begin position="331"/>
        <end position="400"/>
    </location>
</feature>
<evidence type="ECO:0000256" key="2">
    <source>
        <dbReference type="ARBA" id="ARBA00022630"/>
    </source>
</evidence>
<dbReference type="PRINTS" id="PR00411">
    <property type="entry name" value="PNDRDTASEI"/>
</dbReference>
<dbReference type="SUPFAM" id="SSF51905">
    <property type="entry name" value="FAD/NAD(P)-binding domain"/>
    <property type="match status" value="1"/>
</dbReference>